<proteinExistence type="predicted"/>
<gene>
    <name evidence="2" type="ORF">MKZ38_003765</name>
</gene>
<sequence>MTVSSVLSRSSAGAALRSATNLHHITALAVSSIPAAPSPTSNTLPPPKPKFVTTATRPLSPPPQFEPALWFNQSNRFYEGPGGPGPDPKKSLEPETNKVKLGKTLRILQERLPTLLQRPLPQEILAPNITLHLFPSTHQNLPTVSGKVAYIAALWTSPIAWNRIPLFSNVRIEIMSERMTNQPYALAPRRPGCIPEQLIVKWKTIGGSKSWGFKWMGTAMPAEVAKSDKKEFTGLFIFEFNREGRILSHTIENMQDGEEREKVSKVVGLTDWLLGGMRGGDQSPATCQRTNIK</sequence>
<name>A0AAD5WQF1_9PEZI</name>
<evidence type="ECO:0000256" key="1">
    <source>
        <dbReference type="SAM" id="MobiDB-lite"/>
    </source>
</evidence>
<keyword evidence="3" id="KW-1185">Reference proteome</keyword>
<dbReference type="InterPro" id="IPR018790">
    <property type="entry name" value="DUF2358"/>
</dbReference>
<dbReference type="PANTHER" id="PTHR31094:SF2">
    <property type="entry name" value="RIKEN CDNA 2310061I04 GENE"/>
    <property type="match status" value="1"/>
</dbReference>
<dbReference type="EMBL" id="JAKWBI020000221">
    <property type="protein sequence ID" value="KAJ2898652.1"/>
    <property type="molecule type" value="Genomic_DNA"/>
</dbReference>
<evidence type="ECO:0000313" key="2">
    <source>
        <dbReference type="EMBL" id="KAJ2898652.1"/>
    </source>
</evidence>
<accession>A0AAD5WQF1</accession>
<evidence type="ECO:0000313" key="3">
    <source>
        <dbReference type="Proteomes" id="UP001201980"/>
    </source>
</evidence>
<dbReference type="Pfam" id="PF17119">
    <property type="entry name" value="MMU163"/>
    <property type="match status" value="2"/>
</dbReference>
<dbReference type="AlphaFoldDB" id="A0AAD5WQF1"/>
<dbReference type="Proteomes" id="UP001201980">
    <property type="component" value="Unassembled WGS sequence"/>
</dbReference>
<feature type="region of interest" description="Disordered" evidence="1">
    <location>
        <begin position="35"/>
        <end position="58"/>
    </location>
</feature>
<protein>
    <submittedName>
        <fullName evidence="2">Uncharacterized protein</fullName>
    </submittedName>
</protein>
<organism evidence="2 3">
    <name type="scientific">Zalerion maritima</name>
    <dbReference type="NCBI Taxonomy" id="339359"/>
    <lineage>
        <taxon>Eukaryota</taxon>
        <taxon>Fungi</taxon>
        <taxon>Dikarya</taxon>
        <taxon>Ascomycota</taxon>
        <taxon>Pezizomycotina</taxon>
        <taxon>Sordariomycetes</taxon>
        <taxon>Lulworthiomycetidae</taxon>
        <taxon>Lulworthiales</taxon>
        <taxon>Lulworthiaceae</taxon>
        <taxon>Zalerion</taxon>
    </lineage>
</organism>
<dbReference type="PANTHER" id="PTHR31094">
    <property type="entry name" value="RIKEN CDNA 2310061I04 GENE"/>
    <property type="match status" value="1"/>
</dbReference>
<reference evidence="2" key="1">
    <citation type="submission" date="2022-07" db="EMBL/GenBank/DDBJ databases">
        <title>Draft genome sequence of Zalerion maritima ATCC 34329, a (micro)plastics degrading marine fungus.</title>
        <authorList>
            <person name="Paco A."/>
            <person name="Goncalves M.F.M."/>
            <person name="Rocha-Santos T.A.P."/>
            <person name="Alves A."/>
        </authorList>
    </citation>
    <scope>NUCLEOTIDE SEQUENCE</scope>
    <source>
        <strain evidence="2">ATCC 34329</strain>
    </source>
</reference>
<comment type="caution">
    <text evidence="2">The sequence shown here is derived from an EMBL/GenBank/DDBJ whole genome shotgun (WGS) entry which is preliminary data.</text>
</comment>
<dbReference type="InterPro" id="IPR031342">
    <property type="entry name" value="Mug163-like"/>
</dbReference>